<dbReference type="Proteomes" id="UP000257131">
    <property type="component" value="Unassembled WGS sequence"/>
</dbReference>
<keyword evidence="1" id="KW-0472">Membrane</keyword>
<feature type="transmembrane region" description="Helical" evidence="1">
    <location>
        <begin position="75"/>
        <end position="93"/>
    </location>
</feature>
<keyword evidence="1" id="KW-0812">Transmembrane</keyword>
<proteinExistence type="predicted"/>
<evidence type="ECO:0000313" key="3">
    <source>
        <dbReference type="Proteomes" id="UP000257131"/>
    </source>
</evidence>
<evidence type="ECO:0000256" key="1">
    <source>
        <dbReference type="SAM" id="Phobius"/>
    </source>
</evidence>
<accession>A0A3D9BXP4</accession>
<gene>
    <name evidence="2" type="ORF">DRV84_03755</name>
</gene>
<dbReference type="RefSeq" id="WP_115978539.1">
    <property type="nucleotide sequence ID" value="NZ_QOHR01000003.1"/>
</dbReference>
<feature type="transmembrane region" description="Helical" evidence="1">
    <location>
        <begin position="140"/>
        <end position="156"/>
    </location>
</feature>
<dbReference type="OrthoDB" id="5198105at2"/>
<dbReference type="EMBL" id="QOHR01000003">
    <property type="protein sequence ID" value="REC58156.1"/>
    <property type="molecule type" value="Genomic_DNA"/>
</dbReference>
<protein>
    <recommendedName>
        <fullName evidence="4">DUF1772 domain-containing protein</fullName>
    </recommendedName>
</protein>
<name>A0A3D9BXP4_9RHOB</name>
<keyword evidence="1" id="KW-1133">Transmembrane helix</keyword>
<dbReference type="AlphaFoldDB" id="A0A3D9BXP4"/>
<reference evidence="2 3" key="1">
    <citation type="journal article" date="2017" name="Int. J. Syst. Evol. Microbiol.">
        <title>Rhodosalinus sediminis gen. nov., sp. nov., isolated from marine saltern.</title>
        <authorList>
            <person name="Guo L.Y."/>
            <person name="Ling S.K."/>
            <person name="Li C.M."/>
            <person name="Chen G.J."/>
            <person name="Du Z.J."/>
        </authorList>
    </citation>
    <scope>NUCLEOTIDE SEQUENCE [LARGE SCALE GENOMIC DNA]</scope>
    <source>
        <strain evidence="2 3">WDN1C137</strain>
    </source>
</reference>
<evidence type="ECO:0000313" key="2">
    <source>
        <dbReference type="EMBL" id="REC58156.1"/>
    </source>
</evidence>
<sequence>MSARGALLALALATAAVHAALVWVGVVRAMREAGGLRPFDLRPLGYDHAAAEAYLAALTESGRALLLGPVAVLDTAYPVLLGALLAGLLWRLGRPWLAPLPLLYTAADLWENARVRAMIAAGPEGVTPEMVAGASAVTQGKYALLVMALALLWAVWRRR</sequence>
<comment type="caution">
    <text evidence="2">The sequence shown here is derived from an EMBL/GenBank/DDBJ whole genome shotgun (WGS) entry which is preliminary data.</text>
</comment>
<keyword evidence="3" id="KW-1185">Reference proteome</keyword>
<organism evidence="2 3">
    <name type="scientific">Rhodosalinus sediminis</name>
    <dbReference type="NCBI Taxonomy" id="1940533"/>
    <lineage>
        <taxon>Bacteria</taxon>
        <taxon>Pseudomonadati</taxon>
        <taxon>Pseudomonadota</taxon>
        <taxon>Alphaproteobacteria</taxon>
        <taxon>Rhodobacterales</taxon>
        <taxon>Paracoccaceae</taxon>
        <taxon>Rhodosalinus</taxon>
    </lineage>
</organism>
<evidence type="ECO:0008006" key="4">
    <source>
        <dbReference type="Google" id="ProtNLM"/>
    </source>
</evidence>